<keyword evidence="4 5" id="KW-0520">NAD</keyword>
<dbReference type="Pfam" id="PF02852">
    <property type="entry name" value="Pyr_redox_dim"/>
    <property type="match status" value="1"/>
</dbReference>
<proteinExistence type="inferred from homology"/>
<keyword evidence="2" id="KW-0285">Flavoprotein</keyword>
<dbReference type="GO" id="GO:0050660">
    <property type="term" value="F:flavin adenine dinucleotide binding"/>
    <property type="evidence" value="ECO:0007669"/>
    <property type="project" value="TreeGrafter"/>
</dbReference>
<dbReference type="PANTHER" id="PTHR22912:SF222">
    <property type="entry name" value="DEHYDROGENASE, PUTATIVE-RELATED"/>
    <property type="match status" value="1"/>
</dbReference>
<dbReference type="PRINTS" id="PR00368">
    <property type="entry name" value="FADPNR"/>
</dbReference>
<dbReference type="PIRSF" id="PIRSF000350">
    <property type="entry name" value="Mercury_reductase_MerA"/>
    <property type="match status" value="1"/>
</dbReference>
<keyword evidence="5" id="KW-0547">Nucleotide-binding</keyword>
<dbReference type="Gene3D" id="3.30.390.30">
    <property type="match status" value="1"/>
</dbReference>
<dbReference type="InterPro" id="IPR050151">
    <property type="entry name" value="Class-I_Pyr_Nuc-Dis_Oxidored"/>
</dbReference>
<dbReference type="VEuPathDB" id="TriTrypDB:ADEAN_000095700"/>
<dbReference type="OrthoDB" id="361797at2759"/>
<dbReference type="PRINTS" id="PR00411">
    <property type="entry name" value="PNDRDTASEI"/>
</dbReference>
<reference evidence="8 9" key="1">
    <citation type="submission" date="2020-08" db="EMBL/GenBank/DDBJ databases">
        <authorList>
            <person name="Newling K."/>
            <person name="Davey J."/>
            <person name="Forrester S."/>
        </authorList>
    </citation>
    <scope>NUCLEOTIDE SEQUENCE [LARGE SCALE GENOMIC DNA]</scope>
    <source>
        <strain evidence="9">Crithidia deanei Carvalho (ATCC PRA-265)</strain>
    </source>
</reference>
<dbReference type="GO" id="GO:0006103">
    <property type="term" value="P:2-oxoglutarate metabolic process"/>
    <property type="evidence" value="ECO:0007669"/>
    <property type="project" value="TreeGrafter"/>
</dbReference>
<dbReference type="InterPro" id="IPR001100">
    <property type="entry name" value="Pyr_nuc-diS_OxRdtase"/>
</dbReference>
<evidence type="ECO:0000256" key="5">
    <source>
        <dbReference type="PIRSR" id="PIRSR000350-3"/>
    </source>
</evidence>
<organism evidence="8 9">
    <name type="scientific">Angomonas deanei</name>
    <dbReference type="NCBI Taxonomy" id="59799"/>
    <lineage>
        <taxon>Eukaryota</taxon>
        <taxon>Discoba</taxon>
        <taxon>Euglenozoa</taxon>
        <taxon>Kinetoplastea</taxon>
        <taxon>Metakinetoplastina</taxon>
        <taxon>Trypanosomatida</taxon>
        <taxon>Trypanosomatidae</taxon>
        <taxon>Strigomonadinae</taxon>
        <taxon>Angomonas</taxon>
    </lineage>
</organism>
<evidence type="ECO:0000256" key="3">
    <source>
        <dbReference type="ARBA" id="ARBA00022827"/>
    </source>
</evidence>
<feature type="domain" description="Pyridine nucleotide-disulphide oxidoreductase dimerisation" evidence="6">
    <location>
        <begin position="388"/>
        <end position="487"/>
    </location>
</feature>
<feature type="binding site" evidence="5">
    <location>
        <begin position="170"/>
        <end position="172"/>
    </location>
    <ligand>
        <name>FAD</name>
        <dbReference type="ChEBI" id="CHEBI:57692"/>
    </ligand>
</feature>
<feature type="binding site" evidence="5">
    <location>
        <position position="71"/>
    </location>
    <ligand>
        <name>FAD</name>
        <dbReference type="ChEBI" id="CHEBI:57692"/>
    </ligand>
</feature>
<evidence type="ECO:0000313" key="8">
    <source>
        <dbReference type="EMBL" id="CAD2213514.1"/>
    </source>
</evidence>
<comment type="cofactor">
    <cofactor evidence="5">
        <name>FAD</name>
        <dbReference type="ChEBI" id="CHEBI:57692"/>
    </cofactor>
    <text evidence="5">Binds 1 FAD per subunit.</text>
</comment>
<dbReference type="GO" id="GO:0045252">
    <property type="term" value="C:oxoglutarate dehydrogenase complex"/>
    <property type="evidence" value="ECO:0007669"/>
    <property type="project" value="TreeGrafter"/>
</dbReference>
<dbReference type="PANTHER" id="PTHR22912">
    <property type="entry name" value="DISULFIDE OXIDOREDUCTASE"/>
    <property type="match status" value="1"/>
</dbReference>
<evidence type="ECO:0000259" key="6">
    <source>
        <dbReference type="Pfam" id="PF02852"/>
    </source>
</evidence>
<dbReference type="EMBL" id="LR877146">
    <property type="protein sequence ID" value="CAD2213514.1"/>
    <property type="molecule type" value="Genomic_DNA"/>
</dbReference>
<dbReference type="Gene3D" id="3.50.50.60">
    <property type="entry name" value="FAD/NAD(P)-binding domain"/>
    <property type="match status" value="2"/>
</dbReference>
<protein>
    <submittedName>
        <fullName evidence="8">Pyridine nucleotide-disulphide oxidoreductase/FAD binding domain/FAD dependent oxidoreductase/Pyridine nucleotide-disulphide oxidoreductase, dimerisation domain containing protein, putative</fullName>
    </submittedName>
</protein>
<accession>S9UJJ2</accession>
<dbReference type="InterPro" id="IPR023753">
    <property type="entry name" value="FAD/NAD-binding_dom"/>
</dbReference>
<sequence>MWRTALRFDRPIPVLRSVNKYPHFDVCVIGAGPAGIAGAMRAVSFGKKVCLVESSHRLGGTDLWGGTLPSKTLWEISKSISHMTSPTLTGRFMDPSLSEKVKGHVDHTKIMDAVRETSEVRERQINQFIKAAGIEVINGKATFENEREIDVYAGKGEYNTISSDYFLIATGSVPREHPLYPCDHKLICNSNDIFKMPLPKSIVIIGAGPMGCEFAAMFANMGTIKVFLVDKDERILPREDEDLSDAVYNGLVARGVTVHRFSQLFDMDYVEDPVTKQTMIQYSIQNMKTGKAESITVERALVTMGRRPYNEGLGLENLKVHVKDGVIDADNLNRCKPYKHIYCVGDATKDMKTVSAAQVSARHAINSMYGASPMRQIPRFIPNMTVGWFFDEEVAAIGMNESQCQERHIGYIVAKQEYTHLSRGIITGQTKGFVKLIVTNDREKRVLGVRAMGMHAGSIVELASLAIRNGSSAYELLKLNPAYPSVAVGLVECVRLVLGRASRQSNQGDEAVVKSWVPDHFSRGRAFFEEVKKSTEPEE</sequence>
<gene>
    <name evidence="8" type="ORF">ADEAN_000095700</name>
</gene>
<feature type="domain" description="FAD/NAD(P)-binding" evidence="7">
    <location>
        <begin position="24"/>
        <end position="358"/>
    </location>
</feature>
<name>S9UJJ2_9TRYP</name>
<dbReference type="SUPFAM" id="SSF55424">
    <property type="entry name" value="FAD/NAD-linked reductases, dimerisation (C-terminal) domain"/>
    <property type="match status" value="1"/>
</dbReference>
<comment type="similarity">
    <text evidence="1">Belongs to the class-I pyridine nucleotide-disulfide oxidoreductase family.</text>
</comment>
<feature type="binding site" evidence="5">
    <location>
        <begin position="206"/>
        <end position="213"/>
    </location>
    <ligand>
        <name>NAD(+)</name>
        <dbReference type="ChEBI" id="CHEBI:57540"/>
    </ligand>
</feature>
<dbReference type="AlphaFoldDB" id="S9UJJ2"/>
<dbReference type="GO" id="GO:0004148">
    <property type="term" value="F:dihydrolipoyl dehydrogenase (NADH) activity"/>
    <property type="evidence" value="ECO:0007669"/>
    <property type="project" value="TreeGrafter"/>
</dbReference>
<dbReference type="Proteomes" id="UP000515908">
    <property type="component" value="Chromosome 02"/>
</dbReference>
<dbReference type="InterPro" id="IPR036188">
    <property type="entry name" value="FAD/NAD-bd_sf"/>
</dbReference>
<feature type="binding site" evidence="5">
    <location>
        <position position="346"/>
    </location>
    <ligand>
        <name>FAD</name>
        <dbReference type="ChEBI" id="CHEBI:57692"/>
    </ligand>
</feature>
<evidence type="ECO:0000256" key="4">
    <source>
        <dbReference type="ARBA" id="ARBA00023027"/>
    </source>
</evidence>
<dbReference type="InterPro" id="IPR004099">
    <property type="entry name" value="Pyr_nucl-diS_OxRdtase_dimer"/>
</dbReference>
<feature type="binding site" evidence="5">
    <location>
        <position position="305"/>
    </location>
    <ligand>
        <name>NAD(+)</name>
        <dbReference type="ChEBI" id="CHEBI:57540"/>
    </ligand>
</feature>
<evidence type="ECO:0000256" key="2">
    <source>
        <dbReference type="ARBA" id="ARBA00022630"/>
    </source>
</evidence>
<dbReference type="InterPro" id="IPR016156">
    <property type="entry name" value="FAD/NAD-linked_Rdtase_dimer_sf"/>
</dbReference>
<dbReference type="Pfam" id="PF07992">
    <property type="entry name" value="Pyr_redox_2"/>
    <property type="match status" value="1"/>
</dbReference>
<evidence type="ECO:0000259" key="7">
    <source>
        <dbReference type="Pfam" id="PF07992"/>
    </source>
</evidence>
<keyword evidence="3 5" id="KW-0274">FAD</keyword>
<evidence type="ECO:0000256" key="1">
    <source>
        <dbReference type="ARBA" id="ARBA00007532"/>
    </source>
</evidence>
<evidence type="ECO:0000313" key="9">
    <source>
        <dbReference type="Proteomes" id="UP000515908"/>
    </source>
</evidence>
<keyword evidence="9" id="KW-1185">Reference proteome</keyword>
<dbReference type="SUPFAM" id="SSF51905">
    <property type="entry name" value="FAD/NAD(P)-binding domain"/>
    <property type="match status" value="2"/>
</dbReference>
<dbReference type="GO" id="GO:0005739">
    <property type="term" value="C:mitochondrion"/>
    <property type="evidence" value="ECO:0007669"/>
    <property type="project" value="TreeGrafter"/>
</dbReference>